<dbReference type="GO" id="GO:0016747">
    <property type="term" value="F:acyltransferase activity, transferring groups other than amino-acyl groups"/>
    <property type="evidence" value="ECO:0007669"/>
    <property type="project" value="InterPro"/>
</dbReference>
<dbReference type="InterPro" id="IPR052543">
    <property type="entry name" value="HTH_Metal-responsive_Reg"/>
</dbReference>
<dbReference type="GO" id="GO:0003700">
    <property type="term" value="F:DNA-binding transcription factor activity"/>
    <property type="evidence" value="ECO:0007669"/>
    <property type="project" value="InterPro"/>
</dbReference>
<dbReference type="Pfam" id="PF12840">
    <property type="entry name" value="HTH_20"/>
    <property type="match status" value="1"/>
</dbReference>
<dbReference type="GO" id="GO:0097063">
    <property type="term" value="F:cadmium ion sensor activity"/>
    <property type="evidence" value="ECO:0007669"/>
    <property type="project" value="TreeGrafter"/>
</dbReference>
<dbReference type="SUPFAM" id="SSF46785">
    <property type="entry name" value="Winged helix' DNA-binding domain"/>
    <property type="match status" value="1"/>
</dbReference>
<dbReference type="Proteomes" id="UP000011205">
    <property type="component" value="Unassembled WGS sequence"/>
</dbReference>
<protein>
    <submittedName>
        <fullName evidence="3">Uncharacterized protein</fullName>
    </submittedName>
</protein>
<evidence type="ECO:0000313" key="4">
    <source>
        <dbReference type="Proteomes" id="UP000011205"/>
    </source>
</evidence>
<sequence>MISPDIHAKEPDVAALGALLADRTRAAFCLALLDGRAWTATELAQLAGIAPSTATSHLNRLVTGGLLSEERKGRHRYVRLADPAIAEMIEALASRAPQRLVPVRSLVAARRHRAVGFARICYDHLGGSLSVAITDAMTEREFLDWEFGPALTPSGTAWLTDTGSTRETAPHIRTCLDWTERRLHPAGAVAAAVFHHAVQESWLVRAEGSRVVRLTDQGRDAFRRHLGARPHAGRPEIGCVPSARCCVIGGMAIALGRPGVDGLSEAVGVLREWQYDGAPMQLHPGDVGWFWRFGAAATAAAIRTWRRGGRILAVGLLDGPELLRLTIAPDAHRDEELAQQLIEDLTEPERGVLREGKAYVEAPMGALVQDLLFQHGWNTDEPWTPLRRDLTEPVEDPGVRIEVIGAEQAHVRTAVQRASFNKSTFTDEQWHAMAAGLPYADARCLVAYGDQGNAVAAVTVWSAGPGRPGLLEPMGVHRGHRGRGYGKAITVAAAASLQELGSSSAIVCTPSSNVGAVATYKAAGFKQLPEARDRRRDA</sequence>
<dbReference type="EMBL" id="AMLP01000019">
    <property type="protein sequence ID" value="ELS58504.1"/>
    <property type="molecule type" value="Genomic_DNA"/>
</dbReference>
<organism evidence="3 4">
    <name type="scientific">Streptomyces viridochromogenes Tue57</name>
    <dbReference type="NCBI Taxonomy" id="1160705"/>
    <lineage>
        <taxon>Bacteria</taxon>
        <taxon>Bacillati</taxon>
        <taxon>Actinomycetota</taxon>
        <taxon>Actinomycetes</taxon>
        <taxon>Kitasatosporales</taxon>
        <taxon>Streptomycetaceae</taxon>
        <taxon>Streptomyces</taxon>
    </lineage>
</organism>
<dbReference type="GO" id="GO:0010288">
    <property type="term" value="P:response to lead ion"/>
    <property type="evidence" value="ECO:0007669"/>
    <property type="project" value="TreeGrafter"/>
</dbReference>
<accession>L8PQY5</accession>
<evidence type="ECO:0000259" key="2">
    <source>
        <dbReference type="PROSITE" id="PS51186"/>
    </source>
</evidence>
<gene>
    <name evidence="3" type="ORF">STVIR_0497</name>
</gene>
<dbReference type="Pfam" id="PF00583">
    <property type="entry name" value="Acetyltransf_1"/>
    <property type="match status" value="1"/>
</dbReference>
<dbReference type="CDD" id="cd00090">
    <property type="entry name" value="HTH_ARSR"/>
    <property type="match status" value="1"/>
</dbReference>
<dbReference type="SUPFAM" id="SSF55729">
    <property type="entry name" value="Acyl-CoA N-acyltransferases (Nat)"/>
    <property type="match status" value="1"/>
</dbReference>
<dbReference type="PANTHER" id="PTHR39168:SF1">
    <property type="entry name" value="TRANSCRIPTIONAL REGULATORY PROTEIN"/>
    <property type="match status" value="1"/>
</dbReference>
<name>L8PQY5_STRVR</name>
<dbReference type="GO" id="GO:0032791">
    <property type="term" value="F:lead ion binding"/>
    <property type="evidence" value="ECO:0007669"/>
    <property type="project" value="TreeGrafter"/>
</dbReference>
<dbReference type="PROSITE" id="PS51186">
    <property type="entry name" value="GNAT"/>
    <property type="match status" value="1"/>
</dbReference>
<dbReference type="GO" id="GO:0046686">
    <property type="term" value="P:response to cadmium ion"/>
    <property type="evidence" value="ECO:0007669"/>
    <property type="project" value="TreeGrafter"/>
</dbReference>
<dbReference type="InterPro" id="IPR001845">
    <property type="entry name" value="HTH_ArsR_DNA-bd_dom"/>
</dbReference>
<dbReference type="InterPro" id="IPR016181">
    <property type="entry name" value="Acyl_CoA_acyltransferase"/>
</dbReference>
<dbReference type="CDD" id="cd04301">
    <property type="entry name" value="NAT_SF"/>
    <property type="match status" value="1"/>
</dbReference>
<proteinExistence type="predicted"/>
<dbReference type="GO" id="GO:0003677">
    <property type="term" value="F:DNA binding"/>
    <property type="evidence" value="ECO:0007669"/>
    <property type="project" value="TreeGrafter"/>
</dbReference>
<dbReference type="PANTHER" id="PTHR39168">
    <property type="entry name" value="TRANSCRIPTIONAL REGULATOR-RELATED"/>
    <property type="match status" value="1"/>
</dbReference>
<reference evidence="3 4" key="1">
    <citation type="journal article" date="2013" name="Genome Announc.">
        <title>Draft Genome Sequence of Streptomyces viridochromogenes Strain Tu57, Producer of Avilamycin.</title>
        <authorList>
            <person name="Gruning B.A."/>
            <person name="Erxleben A."/>
            <person name="Hahnlein A."/>
            <person name="Gunther S."/>
        </authorList>
    </citation>
    <scope>NUCLEOTIDE SEQUENCE [LARGE SCALE GENOMIC DNA]</scope>
    <source>
        <strain evidence="3 4">Tue57</strain>
    </source>
</reference>
<dbReference type="InterPro" id="IPR036388">
    <property type="entry name" value="WH-like_DNA-bd_sf"/>
</dbReference>
<feature type="domain" description="HTH arsR-type" evidence="1">
    <location>
        <begin position="6"/>
        <end position="100"/>
    </location>
</feature>
<dbReference type="AlphaFoldDB" id="L8PQY5"/>
<dbReference type="InterPro" id="IPR011991">
    <property type="entry name" value="ArsR-like_HTH"/>
</dbReference>
<feature type="domain" description="N-acetyltransferase" evidence="2">
    <location>
        <begin position="399"/>
        <end position="538"/>
    </location>
</feature>
<dbReference type="Gene3D" id="3.40.630.30">
    <property type="match status" value="1"/>
</dbReference>
<dbReference type="InterPro" id="IPR036390">
    <property type="entry name" value="WH_DNA-bd_sf"/>
</dbReference>
<dbReference type="SMART" id="SM00418">
    <property type="entry name" value="HTH_ARSR"/>
    <property type="match status" value="1"/>
</dbReference>
<dbReference type="InterPro" id="IPR000182">
    <property type="entry name" value="GNAT_dom"/>
</dbReference>
<evidence type="ECO:0000313" key="3">
    <source>
        <dbReference type="EMBL" id="ELS58504.1"/>
    </source>
</evidence>
<comment type="caution">
    <text evidence="3">The sequence shown here is derived from an EMBL/GenBank/DDBJ whole genome shotgun (WGS) entry which is preliminary data.</text>
</comment>
<dbReference type="PATRIC" id="fig|1160705.3.peg.491"/>
<dbReference type="PROSITE" id="PS50987">
    <property type="entry name" value="HTH_ARSR_2"/>
    <property type="match status" value="1"/>
</dbReference>
<evidence type="ECO:0000259" key="1">
    <source>
        <dbReference type="PROSITE" id="PS50987"/>
    </source>
</evidence>
<dbReference type="Gene3D" id="1.10.10.10">
    <property type="entry name" value="Winged helix-like DNA-binding domain superfamily/Winged helix DNA-binding domain"/>
    <property type="match status" value="1"/>
</dbReference>